<gene>
    <name evidence="1" type="ORF">EV215_1164</name>
</gene>
<sequence>MENYKIKIYNFTEKKYTIEELEKIYNIKGKVLKDSTRSIVKLLTYDNKNLILKIPVEKNKRKWIRFLTLFRKSEVLKNLKSMEILLENGIKTNIPIACVEYKKFGMVFNSYMIYEFMEGEVVGKEDAKEVIELLKKIHSLGYLHNDTQKRNFLKNKKEIITIDTSLKKKNIFISKILENIEYIKFSVDISEAYNYIETDKISFKLAKFFYEVFKLKRKISKIIKKTINKLINK</sequence>
<dbReference type="RefSeq" id="WP_134113047.1">
    <property type="nucleotide sequence ID" value="NZ_SOBG01000004.1"/>
</dbReference>
<dbReference type="Proteomes" id="UP000294678">
    <property type="component" value="Unassembled WGS sequence"/>
</dbReference>
<reference evidence="1 2" key="1">
    <citation type="submission" date="2019-03" db="EMBL/GenBank/DDBJ databases">
        <title>Genomic Encyclopedia of Type Strains, Phase IV (KMG-IV): sequencing the most valuable type-strain genomes for metagenomic binning, comparative biology and taxonomic classification.</title>
        <authorList>
            <person name="Goeker M."/>
        </authorList>
    </citation>
    <scope>NUCLEOTIDE SEQUENCE [LARGE SCALE GENOMIC DNA]</scope>
    <source>
        <strain evidence="1 2">DSM 100055</strain>
    </source>
</reference>
<proteinExistence type="predicted"/>
<dbReference type="EMBL" id="SOBG01000004">
    <property type="protein sequence ID" value="TDT70613.1"/>
    <property type="molecule type" value="Genomic_DNA"/>
</dbReference>
<dbReference type="InterPro" id="IPR011009">
    <property type="entry name" value="Kinase-like_dom_sf"/>
</dbReference>
<organism evidence="1 2">
    <name type="scientific">Hypnocyclicus thermotrophus</name>
    <dbReference type="NCBI Taxonomy" id="1627895"/>
    <lineage>
        <taxon>Bacteria</taxon>
        <taxon>Fusobacteriati</taxon>
        <taxon>Fusobacteriota</taxon>
        <taxon>Fusobacteriia</taxon>
        <taxon>Fusobacteriales</taxon>
        <taxon>Fusobacteriaceae</taxon>
        <taxon>Hypnocyclicus</taxon>
    </lineage>
</organism>
<evidence type="ECO:0000313" key="1">
    <source>
        <dbReference type="EMBL" id="TDT70613.1"/>
    </source>
</evidence>
<dbReference type="AlphaFoldDB" id="A0AA46I5S6"/>
<comment type="caution">
    <text evidence="1">The sequence shown here is derived from an EMBL/GenBank/DDBJ whole genome shotgun (WGS) entry which is preliminary data.</text>
</comment>
<evidence type="ECO:0000313" key="2">
    <source>
        <dbReference type="Proteomes" id="UP000294678"/>
    </source>
</evidence>
<accession>A0AA46I5S6</accession>
<keyword evidence="2" id="KW-1185">Reference proteome</keyword>
<name>A0AA46I5S6_9FUSO</name>
<protein>
    <submittedName>
        <fullName evidence="1">Heptose II phosphotransferase</fullName>
    </submittedName>
</protein>
<dbReference type="SUPFAM" id="SSF56112">
    <property type="entry name" value="Protein kinase-like (PK-like)"/>
    <property type="match status" value="1"/>
</dbReference>